<evidence type="ECO:0000259" key="3">
    <source>
        <dbReference type="PROSITE" id="PS51029"/>
    </source>
</evidence>
<dbReference type="InterPro" id="IPR004210">
    <property type="entry name" value="BESS_motif"/>
</dbReference>
<protein>
    <recommendedName>
        <fullName evidence="6">MADF domain-containing protein</fullName>
    </recommendedName>
</protein>
<evidence type="ECO:0008006" key="6">
    <source>
        <dbReference type="Google" id="ProtNLM"/>
    </source>
</evidence>
<dbReference type="InterPro" id="IPR039353">
    <property type="entry name" value="TF_Adf1"/>
</dbReference>
<feature type="domain" description="MADF" evidence="3">
    <location>
        <begin position="13"/>
        <end position="95"/>
    </location>
</feature>
<dbReference type="PANTHER" id="PTHR12243">
    <property type="entry name" value="MADF DOMAIN TRANSCRIPTION FACTOR"/>
    <property type="match status" value="1"/>
</dbReference>
<proteinExistence type="predicted"/>
<dbReference type="GO" id="GO:0003677">
    <property type="term" value="F:DNA binding"/>
    <property type="evidence" value="ECO:0007669"/>
    <property type="project" value="InterPro"/>
</dbReference>
<comment type="subcellular location">
    <subcellularLocation>
        <location evidence="1">Nucleus</location>
    </subcellularLocation>
</comment>
<dbReference type="PROSITE" id="PS51031">
    <property type="entry name" value="BESS"/>
    <property type="match status" value="1"/>
</dbReference>
<dbReference type="InterPro" id="IPR006578">
    <property type="entry name" value="MADF-dom"/>
</dbReference>
<dbReference type="EMBL" id="GECZ01024435">
    <property type="protein sequence ID" value="JAS45334.1"/>
    <property type="molecule type" value="Transcribed_RNA"/>
</dbReference>
<evidence type="ECO:0000256" key="2">
    <source>
        <dbReference type="SAM" id="MobiDB-lite"/>
    </source>
</evidence>
<dbReference type="AlphaFoldDB" id="A0A1B6F583"/>
<dbReference type="Pfam" id="PF02944">
    <property type="entry name" value="BESS"/>
    <property type="match status" value="1"/>
</dbReference>
<evidence type="ECO:0000259" key="4">
    <source>
        <dbReference type="PROSITE" id="PS51031"/>
    </source>
</evidence>
<feature type="compositionally biased region" description="Acidic residues" evidence="2">
    <location>
        <begin position="150"/>
        <end position="166"/>
    </location>
</feature>
<dbReference type="GO" id="GO:0006357">
    <property type="term" value="P:regulation of transcription by RNA polymerase II"/>
    <property type="evidence" value="ECO:0007669"/>
    <property type="project" value="TreeGrafter"/>
</dbReference>
<sequence length="258" mass="30064">MFVIKYDKVSMIKLVQSIEKYPALYNTKKHFSKDEVDSAWDKVATSVGEKDSLCRDRWHSIKSCYIRHLKYTALNSKRRPYYLAEYLDFMVPFVSDRVKKFLSLKQNELGSLPSYLKDALPPMHPMNSYLQQNMKHDEPEFKTEVVEIEEVEEEDEEDVEEEEEEVVMEKDWMTVGSENQQPSSSKVLSRKSTSNDTSSSTPKKIKLSTESDEDINFFKSLLPDVARMSSHQKLKFKQEALSIIEDILYATDEINITT</sequence>
<dbReference type="Pfam" id="PF10545">
    <property type="entry name" value="MADF_DNA_bdg"/>
    <property type="match status" value="1"/>
</dbReference>
<dbReference type="GO" id="GO:0005667">
    <property type="term" value="C:transcription regulator complex"/>
    <property type="evidence" value="ECO:0007669"/>
    <property type="project" value="TreeGrafter"/>
</dbReference>
<organism evidence="5">
    <name type="scientific">Cuerna arida</name>
    <dbReference type="NCBI Taxonomy" id="1464854"/>
    <lineage>
        <taxon>Eukaryota</taxon>
        <taxon>Metazoa</taxon>
        <taxon>Ecdysozoa</taxon>
        <taxon>Arthropoda</taxon>
        <taxon>Hexapoda</taxon>
        <taxon>Insecta</taxon>
        <taxon>Pterygota</taxon>
        <taxon>Neoptera</taxon>
        <taxon>Paraneoptera</taxon>
        <taxon>Hemiptera</taxon>
        <taxon>Auchenorrhyncha</taxon>
        <taxon>Membracoidea</taxon>
        <taxon>Cicadellidae</taxon>
        <taxon>Cicadellinae</taxon>
        <taxon>Proconiini</taxon>
        <taxon>Cuerna</taxon>
    </lineage>
</organism>
<feature type="compositionally biased region" description="Low complexity" evidence="2">
    <location>
        <begin position="183"/>
        <end position="202"/>
    </location>
</feature>
<feature type="domain" description="BESS" evidence="4">
    <location>
        <begin position="211"/>
        <end position="250"/>
    </location>
</feature>
<evidence type="ECO:0000256" key="1">
    <source>
        <dbReference type="PROSITE-ProRule" id="PRU00371"/>
    </source>
</evidence>
<evidence type="ECO:0000313" key="5">
    <source>
        <dbReference type="EMBL" id="JAS45334.1"/>
    </source>
</evidence>
<name>A0A1B6F583_9HEMI</name>
<keyword evidence="1" id="KW-0539">Nucleus</keyword>
<gene>
    <name evidence="5" type="ORF">g.10108</name>
</gene>
<feature type="region of interest" description="Disordered" evidence="2">
    <location>
        <begin position="150"/>
        <end position="207"/>
    </location>
</feature>
<dbReference type="PROSITE" id="PS51029">
    <property type="entry name" value="MADF"/>
    <property type="match status" value="1"/>
</dbReference>
<dbReference type="GO" id="GO:0005634">
    <property type="term" value="C:nucleus"/>
    <property type="evidence" value="ECO:0007669"/>
    <property type="project" value="UniProtKB-SubCell"/>
</dbReference>
<reference evidence="5" key="1">
    <citation type="submission" date="2015-11" db="EMBL/GenBank/DDBJ databases">
        <title>De novo transcriptome assembly of four potential Pierce s Disease insect vectors from Arizona vineyards.</title>
        <authorList>
            <person name="Tassone E.E."/>
        </authorList>
    </citation>
    <scope>NUCLEOTIDE SEQUENCE</scope>
</reference>
<dbReference type="PANTHER" id="PTHR12243:SF60">
    <property type="entry name" value="SI:CH211-15D5.12-RELATED"/>
    <property type="match status" value="1"/>
</dbReference>
<accession>A0A1B6F583</accession>
<dbReference type="SMART" id="SM00595">
    <property type="entry name" value="MADF"/>
    <property type="match status" value="1"/>
</dbReference>